<evidence type="ECO:0000313" key="2">
    <source>
        <dbReference type="Proteomes" id="UP001410394"/>
    </source>
</evidence>
<reference evidence="1 2" key="1">
    <citation type="journal article" date="2018" name="Int. J. Syst. Evol. Microbiol.">
        <title>Uliginosibacterium sediminicola sp. nov., isolated from freshwater sediment.</title>
        <authorList>
            <person name="Hwang W.M."/>
            <person name="Kim S.M."/>
            <person name="Kang K."/>
            <person name="Ahn T.Y."/>
        </authorList>
    </citation>
    <scope>NUCLEOTIDE SEQUENCE [LARGE SCALE GENOMIC DNA]</scope>
    <source>
        <strain evidence="1 2">M1-21</strain>
    </source>
</reference>
<keyword evidence="2" id="KW-1185">Reference proteome</keyword>
<protein>
    <submittedName>
        <fullName evidence="1">Uncharacterized protein</fullName>
    </submittedName>
</protein>
<name>A0ABU9YY84_9RHOO</name>
<organism evidence="1 2">
    <name type="scientific">Uliginosibacterium sediminicola</name>
    <dbReference type="NCBI Taxonomy" id="2024550"/>
    <lineage>
        <taxon>Bacteria</taxon>
        <taxon>Pseudomonadati</taxon>
        <taxon>Pseudomonadota</taxon>
        <taxon>Betaproteobacteria</taxon>
        <taxon>Rhodocyclales</taxon>
        <taxon>Zoogloeaceae</taxon>
        <taxon>Uliginosibacterium</taxon>
    </lineage>
</organism>
<proteinExistence type="predicted"/>
<dbReference type="RefSeq" id="WP_345919477.1">
    <property type="nucleotide sequence ID" value="NZ_JBDIVE010000004.1"/>
</dbReference>
<accession>A0ABU9YY84</accession>
<dbReference type="EMBL" id="JBDIVE010000004">
    <property type="protein sequence ID" value="MEN3068705.1"/>
    <property type="molecule type" value="Genomic_DNA"/>
</dbReference>
<evidence type="ECO:0000313" key="1">
    <source>
        <dbReference type="EMBL" id="MEN3068705.1"/>
    </source>
</evidence>
<dbReference type="Proteomes" id="UP001410394">
    <property type="component" value="Unassembled WGS sequence"/>
</dbReference>
<comment type="caution">
    <text evidence="1">The sequence shown here is derived from an EMBL/GenBank/DDBJ whole genome shotgun (WGS) entry which is preliminary data.</text>
</comment>
<gene>
    <name evidence="1" type="ORF">ABDB84_09465</name>
</gene>
<sequence>MADFEHHSGTASNISLEIERKLIALGLDWQDSAAMRSLAEEALGTEGHAGFAGLHSAAPEDLARMQLFGLIGLMLRTMEESAVSGQEIHGGDAWKSLAKALWAVKEAGGTAERVSRET</sequence>